<evidence type="ECO:0000256" key="2">
    <source>
        <dbReference type="PROSITE-ProRule" id="PRU00352"/>
    </source>
</evidence>
<dbReference type="EMBL" id="WNYA01076914">
    <property type="protein sequence ID" value="KAG8535153.1"/>
    <property type="molecule type" value="Genomic_DNA"/>
</dbReference>
<dbReference type="InterPro" id="IPR015943">
    <property type="entry name" value="WD40/YVTN_repeat-like_dom_sf"/>
</dbReference>
<name>A0AAV6YMY1_ENGPU</name>
<protein>
    <recommendedName>
        <fullName evidence="3">Sema domain-containing protein</fullName>
    </recommendedName>
</protein>
<organism evidence="4 5">
    <name type="scientific">Engystomops pustulosus</name>
    <name type="common">Tungara frog</name>
    <name type="synonym">Physalaemus pustulosus</name>
    <dbReference type="NCBI Taxonomy" id="76066"/>
    <lineage>
        <taxon>Eukaryota</taxon>
        <taxon>Metazoa</taxon>
        <taxon>Chordata</taxon>
        <taxon>Craniata</taxon>
        <taxon>Vertebrata</taxon>
        <taxon>Euteleostomi</taxon>
        <taxon>Amphibia</taxon>
        <taxon>Batrachia</taxon>
        <taxon>Anura</taxon>
        <taxon>Neobatrachia</taxon>
        <taxon>Hyloidea</taxon>
        <taxon>Leptodactylidae</taxon>
        <taxon>Leiuperinae</taxon>
        <taxon>Engystomops</taxon>
    </lineage>
</organism>
<dbReference type="SUPFAM" id="SSF101912">
    <property type="entry name" value="Sema domain"/>
    <property type="match status" value="1"/>
</dbReference>
<evidence type="ECO:0000256" key="1">
    <source>
        <dbReference type="ARBA" id="ARBA00023180"/>
    </source>
</evidence>
<comment type="caution">
    <text evidence="2">Lacks conserved residue(s) required for the propagation of feature annotation.</text>
</comment>
<evidence type="ECO:0000313" key="4">
    <source>
        <dbReference type="EMBL" id="KAG8535153.1"/>
    </source>
</evidence>
<dbReference type="AlphaFoldDB" id="A0AAV6YMY1"/>
<dbReference type="PROSITE" id="PS51004">
    <property type="entry name" value="SEMA"/>
    <property type="match status" value="1"/>
</dbReference>
<sequence>DLSLHGLRTYTINRSCCFDALLLDEERSRLFVGGKNYLLSLSLDNITQNALVLPWHAPVEWREECNWAGKDINVSI</sequence>
<comment type="caution">
    <text evidence="4">The sequence shown here is derived from an EMBL/GenBank/DDBJ whole genome shotgun (WGS) entry which is preliminary data.</text>
</comment>
<dbReference type="InterPro" id="IPR001627">
    <property type="entry name" value="Semap_dom"/>
</dbReference>
<feature type="non-terminal residue" evidence="4">
    <location>
        <position position="1"/>
    </location>
</feature>
<keyword evidence="5" id="KW-1185">Reference proteome</keyword>
<feature type="domain" description="Sema" evidence="3">
    <location>
        <begin position="1"/>
        <end position="76"/>
    </location>
</feature>
<evidence type="ECO:0000313" key="5">
    <source>
        <dbReference type="Proteomes" id="UP000824782"/>
    </source>
</evidence>
<proteinExistence type="predicted"/>
<keyword evidence="1" id="KW-0325">Glycoprotein</keyword>
<dbReference type="Gene3D" id="2.130.10.10">
    <property type="entry name" value="YVTN repeat-like/Quinoprotein amine dehydrogenase"/>
    <property type="match status" value="1"/>
</dbReference>
<dbReference type="Proteomes" id="UP000824782">
    <property type="component" value="Unassembled WGS sequence"/>
</dbReference>
<accession>A0AAV6YMY1</accession>
<evidence type="ECO:0000259" key="3">
    <source>
        <dbReference type="PROSITE" id="PS51004"/>
    </source>
</evidence>
<reference evidence="4" key="1">
    <citation type="thesis" date="2020" institute="ProQuest LLC" country="789 East Eisenhower Parkway, Ann Arbor, MI, USA">
        <title>Comparative Genomics and Chromosome Evolution.</title>
        <authorList>
            <person name="Mudd A.B."/>
        </authorList>
    </citation>
    <scope>NUCLEOTIDE SEQUENCE</scope>
    <source>
        <strain evidence="4">237g6f4</strain>
        <tissue evidence="4">Blood</tissue>
    </source>
</reference>
<gene>
    <name evidence="4" type="ORF">GDO81_029314</name>
</gene>
<dbReference type="InterPro" id="IPR036352">
    <property type="entry name" value="Semap_dom_sf"/>
</dbReference>